<dbReference type="RefSeq" id="WP_203875349.1">
    <property type="nucleotide sequence ID" value="NZ_BOOK01000020.1"/>
</dbReference>
<proteinExistence type="predicted"/>
<sequence>MRRNVRTAWIAVGGALTALAVLVLPVTAWTEMRRPGSSYGTSLLSSTGSESFVRVYRLTSPVVVVLASEEVEVRVVRGEVGRLTIERTLAWSHDRPDLFEGWDGVTLQAELSCARFGRPPDPGCGARYTLRVPDGTRVEGLGPS</sequence>
<dbReference type="Proteomes" id="UP000634476">
    <property type="component" value="Unassembled WGS sequence"/>
</dbReference>
<reference evidence="1" key="1">
    <citation type="submission" date="2021-01" db="EMBL/GenBank/DDBJ databases">
        <title>Whole genome shotgun sequence of Planobispora takensis NBRC 109077.</title>
        <authorList>
            <person name="Komaki H."/>
            <person name="Tamura T."/>
        </authorList>
    </citation>
    <scope>NUCLEOTIDE SEQUENCE</scope>
    <source>
        <strain evidence="1">NBRC 109077</strain>
    </source>
</reference>
<accession>A0A8J3T4P9</accession>
<keyword evidence="2" id="KW-1185">Reference proteome</keyword>
<gene>
    <name evidence="1" type="ORF">Pta02_29570</name>
</gene>
<comment type="caution">
    <text evidence="1">The sequence shown here is derived from an EMBL/GenBank/DDBJ whole genome shotgun (WGS) entry which is preliminary data.</text>
</comment>
<protein>
    <submittedName>
        <fullName evidence="1">Uncharacterized protein</fullName>
    </submittedName>
</protein>
<dbReference type="EMBL" id="BOOK01000020">
    <property type="protein sequence ID" value="GII00949.1"/>
    <property type="molecule type" value="Genomic_DNA"/>
</dbReference>
<organism evidence="1 2">
    <name type="scientific">Planobispora takensis</name>
    <dbReference type="NCBI Taxonomy" id="1367882"/>
    <lineage>
        <taxon>Bacteria</taxon>
        <taxon>Bacillati</taxon>
        <taxon>Actinomycetota</taxon>
        <taxon>Actinomycetes</taxon>
        <taxon>Streptosporangiales</taxon>
        <taxon>Streptosporangiaceae</taxon>
        <taxon>Planobispora</taxon>
    </lineage>
</organism>
<dbReference type="AlphaFoldDB" id="A0A8J3T4P9"/>
<evidence type="ECO:0000313" key="1">
    <source>
        <dbReference type="EMBL" id="GII00949.1"/>
    </source>
</evidence>
<evidence type="ECO:0000313" key="2">
    <source>
        <dbReference type="Proteomes" id="UP000634476"/>
    </source>
</evidence>
<name>A0A8J3T4P9_9ACTN</name>